<dbReference type="PANTHER" id="PTHR30266">
    <property type="entry name" value="MECHANOSENSITIVE CHANNEL MSCL"/>
    <property type="match status" value="1"/>
</dbReference>
<name>A0A0R1GXK0_9LACO</name>
<dbReference type="GO" id="GO:0016020">
    <property type="term" value="C:membrane"/>
    <property type="evidence" value="ECO:0007669"/>
    <property type="project" value="UniProtKB-SubCell"/>
</dbReference>
<proteinExistence type="predicted"/>
<keyword evidence="6" id="KW-0406">Ion transport</keyword>
<evidence type="ECO:0000256" key="6">
    <source>
        <dbReference type="ARBA" id="ARBA00023065"/>
    </source>
</evidence>
<keyword evidence="7 10" id="KW-0472">Membrane</keyword>
<protein>
    <recommendedName>
        <fullName evidence="13">Large-conductance mechanosensitive channel</fullName>
    </recommendedName>
</protein>
<evidence type="ECO:0000256" key="8">
    <source>
        <dbReference type="ARBA" id="ARBA00023303"/>
    </source>
</evidence>
<reference evidence="11 12" key="1">
    <citation type="journal article" date="2015" name="Genome Announc.">
        <title>Expanding the biotechnology potential of lactobacilli through comparative genomics of 213 strains and associated genera.</title>
        <authorList>
            <person name="Sun Z."/>
            <person name="Harris H.M."/>
            <person name="McCann A."/>
            <person name="Guo C."/>
            <person name="Argimon S."/>
            <person name="Zhang W."/>
            <person name="Yang X."/>
            <person name="Jeffery I.B."/>
            <person name="Cooney J.C."/>
            <person name="Kagawa T.F."/>
            <person name="Liu W."/>
            <person name="Song Y."/>
            <person name="Salvetti E."/>
            <person name="Wrobel A."/>
            <person name="Rasinkangas P."/>
            <person name="Parkhill J."/>
            <person name="Rea M.C."/>
            <person name="O'Sullivan O."/>
            <person name="Ritari J."/>
            <person name="Douillard F.P."/>
            <person name="Paul Ross R."/>
            <person name="Yang R."/>
            <person name="Briner A.E."/>
            <person name="Felis G.E."/>
            <person name="de Vos W.M."/>
            <person name="Barrangou R."/>
            <person name="Klaenhammer T.R."/>
            <person name="Caufield P.W."/>
            <person name="Cui Y."/>
            <person name="Zhang H."/>
            <person name="O'Toole P.W."/>
        </authorList>
    </citation>
    <scope>NUCLEOTIDE SEQUENCE [LARGE SCALE GENOMIC DNA]</scope>
    <source>
        <strain evidence="11 12">DSM 20534</strain>
    </source>
</reference>
<keyword evidence="12" id="KW-1185">Reference proteome</keyword>
<evidence type="ECO:0000313" key="11">
    <source>
        <dbReference type="EMBL" id="KRK38489.1"/>
    </source>
</evidence>
<dbReference type="Pfam" id="PF01741">
    <property type="entry name" value="MscL"/>
    <property type="match status" value="1"/>
</dbReference>
<evidence type="ECO:0000256" key="2">
    <source>
        <dbReference type="ARBA" id="ARBA00022448"/>
    </source>
</evidence>
<organism evidence="11 12">
    <name type="scientific">Amylolactobacillus amylotrophicus DSM 20534</name>
    <dbReference type="NCBI Taxonomy" id="1423722"/>
    <lineage>
        <taxon>Bacteria</taxon>
        <taxon>Bacillati</taxon>
        <taxon>Bacillota</taxon>
        <taxon>Bacilli</taxon>
        <taxon>Lactobacillales</taxon>
        <taxon>Lactobacillaceae</taxon>
        <taxon>Amylolactobacillus</taxon>
    </lineage>
</organism>
<accession>A0A0R1GXK0</accession>
<feature type="transmembrane region" description="Helical" evidence="10">
    <location>
        <begin position="124"/>
        <end position="145"/>
    </location>
</feature>
<evidence type="ECO:0000256" key="9">
    <source>
        <dbReference type="SAM" id="Coils"/>
    </source>
</evidence>
<dbReference type="InterPro" id="IPR001185">
    <property type="entry name" value="MS_channel"/>
</dbReference>
<keyword evidence="5 10" id="KW-1133">Transmembrane helix</keyword>
<dbReference type="EMBL" id="AZCV01000001">
    <property type="protein sequence ID" value="KRK38489.1"/>
    <property type="molecule type" value="Genomic_DNA"/>
</dbReference>
<dbReference type="PRINTS" id="PR01264">
    <property type="entry name" value="MECHCHANNEL"/>
</dbReference>
<evidence type="ECO:0000256" key="7">
    <source>
        <dbReference type="ARBA" id="ARBA00023136"/>
    </source>
</evidence>
<dbReference type="InterPro" id="IPR037673">
    <property type="entry name" value="MSC/AndL"/>
</dbReference>
<dbReference type="InterPro" id="IPR036019">
    <property type="entry name" value="MscL_channel"/>
</dbReference>
<gene>
    <name evidence="11" type="ORF">FC62_GL000175</name>
</gene>
<dbReference type="Proteomes" id="UP000050909">
    <property type="component" value="Unassembled WGS sequence"/>
</dbReference>
<keyword evidence="8" id="KW-0407">Ion channel</keyword>
<evidence type="ECO:0000256" key="3">
    <source>
        <dbReference type="ARBA" id="ARBA00022475"/>
    </source>
</evidence>
<evidence type="ECO:0000256" key="10">
    <source>
        <dbReference type="SAM" id="Phobius"/>
    </source>
</evidence>
<dbReference type="AlphaFoldDB" id="A0A0R1GXK0"/>
<evidence type="ECO:0000256" key="4">
    <source>
        <dbReference type="ARBA" id="ARBA00022692"/>
    </source>
</evidence>
<evidence type="ECO:0000256" key="1">
    <source>
        <dbReference type="ARBA" id="ARBA00004141"/>
    </source>
</evidence>
<keyword evidence="2" id="KW-0813">Transport</keyword>
<keyword evidence="4 10" id="KW-0812">Transmembrane</keyword>
<dbReference type="PATRIC" id="fig|1423722.3.peg.179"/>
<dbReference type="GO" id="GO:0008381">
    <property type="term" value="F:mechanosensitive monoatomic ion channel activity"/>
    <property type="evidence" value="ECO:0007669"/>
    <property type="project" value="InterPro"/>
</dbReference>
<evidence type="ECO:0008006" key="13">
    <source>
        <dbReference type="Google" id="ProtNLM"/>
    </source>
</evidence>
<feature type="coiled-coil region" evidence="9">
    <location>
        <begin position="171"/>
        <end position="207"/>
    </location>
</feature>
<dbReference type="Gene3D" id="1.10.1200.120">
    <property type="entry name" value="Large-conductance mechanosensitive channel, MscL, domain 1"/>
    <property type="match status" value="1"/>
</dbReference>
<keyword evidence="9" id="KW-0175">Coiled coil</keyword>
<dbReference type="SUPFAM" id="SSF81330">
    <property type="entry name" value="Gated mechanosensitive channel"/>
    <property type="match status" value="1"/>
</dbReference>
<evidence type="ECO:0000256" key="5">
    <source>
        <dbReference type="ARBA" id="ARBA00022989"/>
    </source>
</evidence>
<comment type="caution">
    <text evidence="11">The sequence shown here is derived from an EMBL/GenBank/DDBJ whole genome shotgun (WGS) entry which is preliminary data.</text>
</comment>
<comment type="subcellular location">
    <subcellularLocation>
        <location evidence="1">Membrane</location>
        <topology evidence="1">Multi-pass membrane protein</topology>
    </subcellularLocation>
</comment>
<dbReference type="PANTHER" id="PTHR30266:SF2">
    <property type="entry name" value="LARGE-CONDUCTANCE MECHANOSENSITIVE CHANNEL"/>
    <property type="match status" value="1"/>
</dbReference>
<keyword evidence="3" id="KW-1003">Cell membrane</keyword>
<sequence length="219" mass="25174">MAFFYGKLKLKFTKYLHKYVKLNKLKRSWNFLEKRSSQNQKQAQIDSAIGEKSVHVFNDFRDFLATGNIVNFAVGFLVGNALSKVIQAFITDLFDPIISKITGKSVLLVNQKLVLGQGQIVISWGHFISQLINFLITAIAVYIVIRAMQKTIMKQDAAGALTGDEIQAQILRELQLNNRMMRRNLELNRREEELRTLKADIKKREDILAVKERFDAAKR</sequence>
<evidence type="ECO:0000313" key="12">
    <source>
        <dbReference type="Proteomes" id="UP000050909"/>
    </source>
</evidence>